<dbReference type="InterPro" id="IPR003439">
    <property type="entry name" value="ABC_transporter-like_ATP-bd"/>
</dbReference>
<keyword evidence="6" id="KW-1185">Reference proteome</keyword>
<dbReference type="RefSeq" id="WP_022861719.1">
    <property type="nucleotide sequence ID" value="NZ_JGZD01000012.1"/>
</dbReference>
<name>A0A087BL86_9BIFI</name>
<dbReference type="eggNOG" id="COG1131">
    <property type="taxonomic scope" value="Bacteria"/>
</dbReference>
<dbReference type="Proteomes" id="UP000029014">
    <property type="component" value="Unassembled WGS sequence"/>
</dbReference>
<dbReference type="GO" id="GO:0005524">
    <property type="term" value="F:ATP binding"/>
    <property type="evidence" value="ECO:0007669"/>
    <property type="project" value="UniProtKB-KW"/>
</dbReference>
<proteinExistence type="predicted"/>
<dbReference type="PROSITE" id="PS50893">
    <property type="entry name" value="ABC_TRANSPORTER_2"/>
    <property type="match status" value="1"/>
</dbReference>
<dbReference type="STRING" id="1693.BMIN_1451"/>
<dbReference type="SMART" id="SM00382">
    <property type="entry name" value="AAA"/>
    <property type="match status" value="1"/>
</dbReference>
<dbReference type="EMBL" id="JGZD01000012">
    <property type="protein sequence ID" value="KFI71786.1"/>
    <property type="molecule type" value="Genomic_DNA"/>
</dbReference>
<feature type="domain" description="ABC transporter" evidence="4">
    <location>
        <begin position="4"/>
        <end position="229"/>
    </location>
</feature>
<dbReference type="PANTHER" id="PTHR43158:SF5">
    <property type="entry name" value="ABC TRANSPORTER, ATP-BINDING PROTEIN"/>
    <property type="match status" value="1"/>
</dbReference>
<comment type="caution">
    <text evidence="5">The sequence shown here is derived from an EMBL/GenBank/DDBJ whole genome shotgun (WGS) entry which is preliminary data.</text>
</comment>
<keyword evidence="2 5" id="KW-0067">ATP-binding</keyword>
<dbReference type="AlphaFoldDB" id="A0A087BL86"/>
<feature type="compositionally biased region" description="Polar residues" evidence="3">
    <location>
        <begin position="306"/>
        <end position="323"/>
    </location>
</feature>
<evidence type="ECO:0000256" key="2">
    <source>
        <dbReference type="ARBA" id="ARBA00022840"/>
    </source>
</evidence>
<dbReference type="Pfam" id="PF00005">
    <property type="entry name" value="ABC_tran"/>
    <property type="match status" value="1"/>
</dbReference>
<sequence>MTTLSVDHLRKRYGGTTCLDDVSMTFEGPGIRALLGRNGAGKSTLLNIAANRAFADSGSILLDGENVTENEAAQDRIVLMSEDNLFPSSMRMRDIETNVRRFAGTFDSDLASTMAEVLDLDRSMRFSAMSTGQRTVAKLIVALASPADVVILDEPVLGLDATNRDEFSRILMDTYARRPRLIVVSTHLIEEISTLVESAVIIDHGRLVASGSVEELETMVWKVSGPERSVDEAVGRRRVLRTERLASSVTAYVVGRPQADAPNVRVSALGLQETFVELTRRHVTVSSEGLTAASRDASGQGGGDSSNGLAQSHPAQSYPSQSHPIADHSAASHSPNGKDL</sequence>
<accession>A0A087BL86</accession>
<dbReference type="CDD" id="cd03230">
    <property type="entry name" value="ABC_DR_subfamily_A"/>
    <property type="match status" value="1"/>
</dbReference>
<dbReference type="InterPro" id="IPR027417">
    <property type="entry name" value="P-loop_NTPase"/>
</dbReference>
<evidence type="ECO:0000259" key="4">
    <source>
        <dbReference type="PROSITE" id="PS50893"/>
    </source>
</evidence>
<keyword evidence="1" id="KW-0547">Nucleotide-binding</keyword>
<evidence type="ECO:0000256" key="1">
    <source>
        <dbReference type="ARBA" id="ARBA00022741"/>
    </source>
</evidence>
<feature type="region of interest" description="Disordered" evidence="3">
    <location>
        <begin position="286"/>
        <end position="340"/>
    </location>
</feature>
<dbReference type="Gene3D" id="3.40.50.300">
    <property type="entry name" value="P-loop containing nucleotide triphosphate hydrolases"/>
    <property type="match status" value="1"/>
</dbReference>
<dbReference type="GO" id="GO:0016887">
    <property type="term" value="F:ATP hydrolysis activity"/>
    <property type="evidence" value="ECO:0007669"/>
    <property type="project" value="InterPro"/>
</dbReference>
<evidence type="ECO:0000313" key="6">
    <source>
        <dbReference type="Proteomes" id="UP000029014"/>
    </source>
</evidence>
<evidence type="ECO:0000256" key="3">
    <source>
        <dbReference type="SAM" id="MobiDB-lite"/>
    </source>
</evidence>
<keyword evidence="5" id="KW-0378">Hydrolase</keyword>
<organism evidence="5 6">
    <name type="scientific">Bifidobacterium minimum</name>
    <dbReference type="NCBI Taxonomy" id="1693"/>
    <lineage>
        <taxon>Bacteria</taxon>
        <taxon>Bacillati</taxon>
        <taxon>Actinomycetota</taxon>
        <taxon>Actinomycetes</taxon>
        <taxon>Bifidobacteriales</taxon>
        <taxon>Bifidobacteriaceae</taxon>
        <taxon>Bifidobacterium</taxon>
    </lineage>
</organism>
<gene>
    <name evidence="5" type="ORF">BMIN_1451</name>
</gene>
<dbReference type="InterPro" id="IPR003593">
    <property type="entry name" value="AAA+_ATPase"/>
</dbReference>
<feature type="compositionally biased region" description="Polar residues" evidence="3">
    <location>
        <begin position="331"/>
        <end position="340"/>
    </location>
</feature>
<dbReference type="EC" id="3.6.3.36" evidence="5"/>
<protein>
    <submittedName>
        <fullName evidence="5">ABC transporter ATP-binding protein</fullName>
        <ecNumber evidence="5">3.6.3.36</ecNumber>
    </submittedName>
</protein>
<evidence type="ECO:0000313" key="5">
    <source>
        <dbReference type="EMBL" id="KFI71786.1"/>
    </source>
</evidence>
<dbReference type="SUPFAM" id="SSF52540">
    <property type="entry name" value="P-loop containing nucleoside triphosphate hydrolases"/>
    <property type="match status" value="1"/>
</dbReference>
<dbReference type="PANTHER" id="PTHR43158">
    <property type="entry name" value="SKFA PEPTIDE EXPORT ATP-BINDING PROTEIN SKFE"/>
    <property type="match status" value="1"/>
</dbReference>
<reference evidence="5 6" key="1">
    <citation type="submission" date="2014-03" db="EMBL/GenBank/DDBJ databases">
        <title>Genomics of Bifidobacteria.</title>
        <authorList>
            <person name="Ventura M."/>
            <person name="Milani C."/>
            <person name="Lugli G.A."/>
        </authorList>
    </citation>
    <scope>NUCLEOTIDE SEQUENCE [LARGE SCALE GENOMIC DNA]</scope>
    <source>
        <strain evidence="5 6">LMG 11592</strain>
    </source>
</reference>